<dbReference type="NCBIfam" id="TIGR03725">
    <property type="entry name" value="T6A_YeaZ"/>
    <property type="match status" value="1"/>
</dbReference>
<dbReference type="EMBL" id="CP001801">
    <property type="protein sequence ID" value="ACX95830.1"/>
    <property type="molecule type" value="Genomic_DNA"/>
</dbReference>
<dbReference type="Proteomes" id="UP000009102">
    <property type="component" value="Chromosome"/>
</dbReference>
<organism evidence="8 9">
    <name type="scientific">Halothiobacillus neapolitanus (strain ATCC 23641 / DSM 15147 / CIP 104769 / NCIMB 8539 / c2)</name>
    <name type="common">Thiobacillus neapolitanus</name>
    <dbReference type="NCBI Taxonomy" id="555778"/>
    <lineage>
        <taxon>Bacteria</taxon>
        <taxon>Pseudomonadati</taxon>
        <taxon>Pseudomonadota</taxon>
        <taxon>Gammaproteobacteria</taxon>
        <taxon>Chromatiales</taxon>
        <taxon>Halothiobacillaceae</taxon>
        <taxon>Halothiobacillus</taxon>
    </lineage>
</organism>
<dbReference type="InterPro" id="IPR043129">
    <property type="entry name" value="ATPase_NBD"/>
</dbReference>
<evidence type="ECO:0000256" key="2">
    <source>
        <dbReference type="ARBA" id="ARBA00010493"/>
    </source>
</evidence>
<evidence type="ECO:0000256" key="1">
    <source>
        <dbReference type="ARBA" id="ARBA00004496"/>
    </source>
</evidence>
<keyword evidence="9" id="KW-1185">Reference proteome</keyword>
<dbReference type="AlphaFoldDB" id="D0KZF7"/>
<dbReference type="CDD" id="cd24032">
    <property type="entry name" value="ASKHA_NBD_TsaB"/>
    <property type="match status" value="1"/>
</dbReference>
<feature type="domain" description="Gcp-like" evidence="7">
    <location>
        <begin position="28"/>
        <end position="136"/>
    </location>
</feature>
<dbReference type="GO" id="GO:0005829">
    <property type="term" value="C:cytosol"/>
    <property type="evidence" value="ECO:0007669"/>
    <property type="project" value="TreeGrafter"/>
</dbReference>
<sequence>MNILFIDSATEACTAAIWTDGTVLSTFELAPRAHTHRLLPMAEELLSEAGIDYNQLDLIAYGRGPGSFTGVRIATACAQGMALGLDIPVLGISSLATLAQALREQALQAGGGIIHAALDARMGEIYYGRFLVDKARGVTPLGEERVISPELILSEFAIHSENTESQFATGSGFARYPALISANSWRNTSPDAFPDARFAIELAAATPESQWQDPAEAAPIYLRDNVAQVKGAAPVTG</sequence>
<dbReference type="Gene3D" id="3.30.420.40">
    <property type="match status" value="2"/>
</dbReference>
<reference evidence="8 9" key="1">
    <citation type="submission" date="2009-10" db="EMBL/GenBank/DDBJ databases">
        <title>Complete sequence of Halothiobacillus neapolitanus c2.</title>
        <authorList>
            <consortium name="US DOE Joint Genome Institute"/>
            <person name="Lucas S."/>
            <person name="Copeland A."/>
            <person name="Lapidus A."/>
            <person name="Glavina del Rio T."/>
            <person name="Tice H."/>
            <person name="Bruce D."/>
            <person name="Goodwin L."/>
            <person name="Pitluck S."/>
            <person name="Davenport K."/>
            <person name="Brettin T."/>
            <person name="Detter J.C."/>
            <person name="Han C."/>
            <person name="Tapia R."/>
            <person name="Larimer F."/>
            <person name="Land M."/>
            <person name="Hauser L."/>
            <person name="Kyrpides N."/>
            <person name="Mikhailova N."/>
            <person name="Kerfeld C."/>
            <person name="Cannon G."/>
            <person name="Heinhort S."/>
        </authorList>
    </citation>
    <scope>NUCLEOTIDE SEQUENCE [LARGE SCALE GENOMIC DNA]</scope>
    <source>
        <strain evidence="9">ATCC 23641 / c2</strain>
    </source>
</reference>
<evidence type="ECO:0000313" key="9">
    <source>
        <dbReference type="Proteomes" id="UP000009102"/>
    </source>
</evidence>
<dbReference type="PANTHER" id="PTHR11735">
    <property type="entry name" value="TRNA N6-ADENOSINE THREONYLCARBAMOYLTRANSFERASE"/>
    <property type="match status" value="1"/>
</dbReference>
<dbReference type="FunFam" id="3.30.420.40:FF:000097">
    <property type="entry name" value="tRNA threonylcarbamoyladenosine biosynthesis protein TsaB"/>
    <property type="match status" value="1"/>
</dbReference>
<dbReference type="GO" id="GO:0002949">
    <property type="term" value="P:tRNA threonylcarbamoyladenosine modification"/>
    <property type="evidence" value="ECO:0007669"/>
    <property type="project" value="InterPro"/>
</dbReference>
<keyword evidence="8" id="KW-0645">Protease</keyword>
<comment type="similarity">
    <text evidence="2">Belongs to the KAE1 / TsaD family. TsaB subfamily.</text>
</comment>
<proteinExistence type="inferred from homology"/>
<evidence type="ECO:0000259" key="7">
    <source>
        <dbReference type="Pfam" id="PF00814"/>
    </source>
</evidence>
<dbReference type="HOGENOM" id="CLU_064886_2_0_6"/>
<evidence type="ECO:0000256" key="3">
    <source>
        <dbReference type="ARBA" id="ARBA00019012"/>
    </source>
</evidence>
<accession>D0KZF7</accession>
<dbReference type="Pfam" id="PF00814">
    <property type="entry name" value="TsaD"/>
    <property type="match status" value="1"/>
</dbReference>
<dbReference type="InterPro" id="IPR022496">
    <property type="entry name" value="T6A_TsaB"/>
</dbReference>
<dbReference type="SUPFAM" id="SSF53067">
    <property type="entry name" value="Actin-like ATPase domain"/>
    <property type="match status" value="2"/>
</dbReference>
<keyword evidence="4" id="KW-0963">Cytoplasm</keyword>
<dbReference type="InterPro" id="IPR000905">
    <property type="entry name" value="Gcp-like_dom"/>
</dbReference>
<evidence type="ECO:0000256" key="6">
    <source>
        <dbReference type="ARBA" id="ARBA00032446"/>
    </source>
</evidence>
<dbReference type="RefSeq" id="WP_012823866.1">
    <property type="nucleotide sequence ID" value="NC_013422.1"/>
</dbReference>
<gene>
    <name evidence="8" type="ordered locus">Hneap_0994</name>
</gene>
<evidence type="ECO:0000313" key="8">
    <source>
        <dbReference type="EMBL" id="ACX95830.1"/>
    </source>
</evidence>
<dbReference type="KEGG" id="hna:Hneap_0994"/>
<evidence type="ECO:0000256" key="5">
    <source>
        <dbReference type="ARBA" id="ARBA00022694"/>
    </source>
</evidence>
<keyword evidence="5" id="KW-0819">tRNA processing</keyword>
<dbReference type="PANTHER" id="PTHR11735:SF11">
    <property type="entry name" value="TRNA THREONYLCARBAMOYLADENOSINE BIOSYNTHESIS PROTEIN TSAB"/>
    <property type="match status" value="1"/>
</dbReference>
<evidence type="ECO:0000256" key="4">
    <source>
        <dbReference type="ARBA" id="ARBA00022490"/>
    </source>
</evidence>
<protein>
    <recommendedName>
        <fullName evidence="3">tRNA threonylcarbamoyladenosine biosynthesis protein TsaB</fullName>
    </recommendedName>
    <alternativeName>
        <fullName evidence="6">t(6)A37 threonylcarbamoyladenosine biosynthesis protein TsaB</fullName>
    </alternativeName>
</protein>
<name>D0KZF7_HALNC</name>
<keyword evidence="8" id="KW-0378">Hydrolase</keyword>
<dbReference type="GO" id="GO:0006508">
    <property type="term" value="P:proteolysis"/>
    <property type="evidence" value="ECO:0007669"/>
    <property type="project" value="UniProtKB-KW"/>
</dbReference>
<dbReference type="GO" id="GO:0008233">
    <property type="term" value="F:peptidase activity"/>
    <property type="evidence" value="ECO:0007669"/>
    <property type="project" value="UniProtKB-KW"/>
</dbReference>
<comment type="subcellular location">
    <subcellularLocation>
        <location evidence="1">Cytoplasm</location>
    </subcellularLocation>
</comment>
<dbReference type="STRING" id="555778.Hneap_0994"/>
<dbReference type="eggNOG" id="COG1214">
    <property type="taxonomic scope" value="Bacteria"/>
</dbReference>